<dbReference type="Pfam" id="PF02607">
    <property type="entry name" value="B12-binding_2"/>
    <property type="match status" value="1"/>
</dbReference>
<organism evidence="2 3">
    <name type="scientific">Sedimentisphaera cyanobacteriorum</name>
    <dbReference type="NCBI Taxonomy" id="1940790"/>
    <lineage>
        <taxon>Bacteria</taxon>
        <taxon>Pseudomonadati</taxon>
        <taxon>Planctomycetota</taxon>
        <taxon>Phycisphaerae</taxon>
        <taxon>Sedimentisphaerales</taxon>
        <taxon>Sedimentisphaeraceae</taxon>
        <taxon>Sedimentisphaera</taxon>
    </lineage>
</organism>
<proteinExistence type="predicted"/>
<protein>
    <submittedName>
        <fullName evidence="2">Methyltransferase cognate corrinoid protein, Methanosarcina family</fullName>
    </submittedName>
</protein>
<evidence type="ECO:0000313" key="3">
    <source>
        <dbReference type="Proteomes" id="UP000188273"/>
    </source>
</evidence>
<dbReference type="EMBL" id="CP019633">
    <property type="protein sequence ID" value="AQQ08563.1"/>
    <property type="molecule type" value="Genomic_DNA"/>
</dbReference>
<dbReference type="Gene3D" id="1.10.1240.10">
    <property type="entry name" value="Methionine synthase domain"/>
    <property type="match status" value="1"/>
</dbReference>
<evidence type="ECO:0000313" key="2">
    <source>
        <dbReference type="EMBL" id="AQQ08563.1"/>
    </source>
</evidence>
<dbReference type="KEGG" id="pbu:L21SP3_00347"/>
<dbReference type="InterPro" id="IPR036724">
    <property type="entry name" value="Cobalamin-bd_sf"/>
</dbReference>
<dbReference type="GO" id="GO:0008168">
    <property type="term" value="F:methyltransferase activity"/>
    <property type="evidence" value="ECO:0007669"/>
    <property type="project" value="UniProtKB-KW"/>
</dbReference>
<keyword evidence="2" id="KW-0489">Methyltransferase</keyword>
<sequence>MLVDMPSNINISSKINGELTEYVDHLVQGHTSYCQNTVSELLSRGWGVLDIFENLFYPSLVLVGKRWETNELSVAQEHIATCITETLITGLYPKIVQEKRAFSGFKAVVSCIENEHHQVGSKMISYLLELWGLQVLYLGADVPKTDLMILTKTEKPDFILFSITLYANMPIFIQTAKDLTSILPESEIIAGGQAFENMQSRLSLPRNVNIFKTLSNLKSYIESRLEQ</sequence>
<dbReference type="SUPFAM" id="SSF52242">
    <property type="entry name" value="Cobalamin (vitamin B12)-binding domain"/>
    <property type="match status" value="1"/>
</dbReference>
<dbReference type="GO" id="GO:0031419">
    <property type="term" value="F:cobalamin binding"/>
    <property type="evidence" value="ECO:0007669"/>
    <property type="project" value="InterPro"/>
</dbReference>
<dbReference type="Gene3D" id="3.40.50.280">
    <property type="entry name" value="Cobalamin-binding domain"/>
    <property type="match status" value="1"/>
</dbReference>
<dbReference type="STRING" id="1940790.L21SP3_00347"/>
<dbReference type="GO" id="GO:0032259">
    <property type="term" value="P:methylation"/>
    <property type="evidence" value="ECO:0007669"/>
    <property type="project" value="UniProtKB-KW"/>
</dbReference>
<reference evidence="3" key="1">
    <citation type="submission" date="2017-02" db="EMBL/GenBank/DDBJ databases">
        <title>Comparative genomics and description of representatives of a novel lineage of planctomycetes thriving in anoxic sediments.</title>
        <authorList>
            <person name="Spring S."/>
            <person name="Bunk B."/>
            <person name="Sproer C."/>
            <person name="Klenk H.-P."/>
        </authorList>
    </citation>
    <scope>NUCLEOTIDE SEQUENCE [LARGE SCALE GENOMIC DNA]</scope>
    <source>
        <strain evidence="3">L21-RPul-D3</strain>
    </source>
</reference>
<gene>
    <name evidence="2" type="ORF">L21SP3_00347</name>
</gene>
<feature type="domain" description="B12-binding" evidence="1">
    <location>
        <begin position="104"/>
        <end position="227"/>
    </location>
</feature>
<name>A0A1Q2HMU9_9BACT</name>
<accession>A0A1Q2HMU9</accession>
<keyword evidence="2" id="KW-0808">Transferase</keyword>
<dbReference type="InterPro" id="IPR003759">
    <property type="entry name" value="Cbl-bd_cap"/>
</dbReference>
<dbReference type="Proteomes" id="UP000188273">
    <property type="component" value="Chromosome"/>
</dbReference>
<dbReference type="GO" id="GO:0046872">
    <property type="term" value="F:metal ion binding"/>
    <property type="evidence" value="ECO:0007669"/>
    <property type="project" value="InterPro"/>
</dbReference>
<evidence type="ECO:0000259" key="1">
    <source>
        <dbReference type="PROSITE" id="PS51332"/>
    </source>
</evidence>
<dbReference type="InterPro" id="IPR006158">
    <property type="entry name" value="Cobalamin-bd"/>
</dbReference>
<keyword evidence="3" id="KW-1185">Reference proteome</keyword>
<dbReference type="PROSITE" id="PS51332">
    <property type="entry name" value="B12_BINDING"/>
    <property type="match status" value="1"/>
</dbReference>
<dbReference type="InterPro" id="IPR036594">
    <property type="entry name" value="Meth_synthase_dom"/>
</dbReference>
<dbReference type="AlphaFoldDB" id="A0A1Q2HMU9"/>
<dbReference type="Pfam" id="PF02310">
    <property type="entry name" value="B12-binding"/>
    <property type="match status" value="1"/>
</dbReference>